<keyword evidence="3" id="KW-1185">Reference proteome</keyword>
<dbReference type="EMBL" id="KN817519">
    <property type="protein sequence ID" value="KJA29391.1"/>
    <property type="molecule type" value="Genomic_DNA"/>
</dbReference>
<evidence type="ECO:0000313" key="2">
    <source>
        <dbReference type="EMBL" id="KJA29391.1"/>
    </source>
</evidence>
<feature type="region of interest" description="Disordered" evidence="1">
    <location>
        <begin position="1"/>
        <end position="56"/>
    </location>
</feature>
<evidence type="ECO:0000313" key="3">
    <source>
        <dbReference type="Proteomes" id="UP000054270"/>
    </source>
</evidence>
<protein>
    <submittedName>
        <fullName evidence="2">Uncharacterized protein</fullName>
    </submittedName>
</protein>
<dbReference type="AlphaFoldDB" id="A0A0D2PM34"/>
<reference evidence="3" key="1">
    <citation type="submission" date="2014-04" db="EMBL/GenBank/DDBJ databases">
        <title>Evolutionary Origins and Diversification of the Mycorrhizal Mutualists.</title>
        <authorList>
            <consortium name="DOE Joint Genome Institute"/>
            <consortium name="Mycorrhizal Genomics Consortium"/>
            <person name="Kohler A."/>
            <person name="Kuo A."/>
            <person name="Nagy L.G."/>
            <person name="Floudas D."/>
            <person name="Copeland A."/>
            <person name="Barry K.W."/>
            <person name="Cichocki N."/>
            <person name="Veneault-Fourrey C."/>
            <person name="LaButti K."/>
            <person name="Lindquist E.A."/>
            <person name="Lipzen A."/>
            <person name="Lundell T."/>
            <person name="Morin E."/>
            <person name="Murat C."/>
            <person name="Riley R."/>
            <person name="Ohm R."/>
            <person name="Sun H."/>
            <person name="Tunlid A."/>
            <person name="Henrissat B."/>
            <person name="Grigoriev I.V."/>
            <person name="Hibbett D.S."/>
            <person name="Martin F."/>
        </authorList>
    </citation>
    <scope>NUCLEOTIDE SEQUENCE [LARGE SCALE GENOMIC DNA]</scope>
    <source>
        <strain evidence="3">FD-334 SS-4</strain>
    </source>
</reference>
<gene>
    <name evidence="2" type="ORF">HYPSUDRAFT_196756</name>
</gene>
<proteinExistence type="predicted"/>
<dbReference type="OrthoDB" id="3058863at2759"/>
<name>A0A0D2PM34_HYPSF</name>
<dbReference type="Proteomes" id="UP000054270">
    <property type="component" value="Unassembled WGS sequence"/>
</dbReference>
<feature type="compositionally biased region" description="Polar residues" evidence="1">
    <location>
        <begin position="35"/>
        <end position="56"/>
    </location>
</feature>
<organism evidence="2 3">
    <name type="scientific">Hypholoma sublateritium (strain FD-334 SS-4)</name>
    <dbReference type="NCBI Taxonomy" id="945553"/>
    <lineage>
        <taxon>Eukaryota</taxon>
        <taxon>Fungi</taxon>
        <taxon>Dikarya</taxon>
        <taxon>Basidiomycota</taxon>
        <taxon>Agaricomycotina</taxon>
        <taxon>Agaricomycetes</taxon>
        <taxon>Agaricomycetidae</taxon>
        <taxon>Agaricales</taxon>
        <taxon>Agaricineae</taxon>
        <taxon>Strophariaceae</taxon>
        <taxon>Hypholoma</taxon>
    </lineage>
</organism>
<sequence>MSCAAPTVDAQASPSPVVGAAWDQAPATPFPQLPSFETATQTTDASKLPSYSQSRSTSRFHPYTRWIPALVDGTGLDRLMNTVFDEERIDVVPPPALLHGPRPVPALVAGAMPERRATPAPFARMPAANALDYELAQPDVVEFERRAQAVAGVILQEFVAGLRRAQQA</sequence>
<accession>A0A0D2PM34</accession>
<evidence type="ECO:0000256" key="1">
    <source>
        <dbReference type="SAM" id="MobiDB-lite"/>
    </source>
</evidence>